<dbReference type="InterPro" id="IPR018062">
    <property type="entry name" value="HTH_AraC-typ_CS"/>
</dbReference>
<dbReference type="PANTHER" id="PTHR46796">
    <property type="entry name" value="HTH-TYPE TRANSCRIPTIONAL ACTIVATOR RHAS-RELATED"/>
    <property type="match status" value="1"/>
</dbReference>
<keyword evidence="1" id="KW-0805">Transcription regulation</keyword>
<dbReference type="PROSITE" id="PS00041">
    <property type="entry name" value="HTH_ARAC_FAMILY_1"/>
    <property type="match status" value="1"/>
</dbReference>
<feature type="domain" description="HTH araC/xylS-type" evidence="4">
    <location>
        <begin position="192"/>
        <end position="290"/>
    </location>
</feature>
<evidence type="ECO:0000256" key="3">
    <source>
        <dbReference type="ARBA" id="ARBA00023163"/>
    </source>
</evidence>
<name>A0A939EIL9_9HYPH</name>
<dbReference type="SMART" id="SM00342">
    <property type="entry name" value="HTH_ARAC"/>
    <property type="match status" value="1"/>
</dbReference>
<keyword evidence="3" id="KW-0804">Transcription</keyword>
<proteinExistence type="predicted"/>
<protein>
    <submittedName>
        <fullName evidence="5">Helix-turn-helix transcriptional regulator</fullName>
    </submittedName>
</protein>
<dbReference type="Proteomes" id="UP000664096">
    <property type="component" value="Unassembled WGS sequence"/>
</dbReference>
<dbReference type="AlphaFoldDB" id="A0A939EIL9"/>
<dbReference type="RefSeq" id="WP_207142148.1">
    <property type="nucleotide sequence ID" value="NZ_JAEKJZ010000004.1"/>
</dbReference>
<accession>A0A939EIL9</accession>
<dbReference type="PANTHER" id="PTHR46796:SF14">
    <property type="entry name" value="TRANSCRIPTIONAL REGULATORY PROTEIN"/>
    <property type="match status" value="1"/>
</dbReference>
<evidence type="ECO:0000259" key="4">
    <source>
        <dbReference type="PROSITE" id="PS01124"/>
    </source>
</evidence>
<comment type="caution">
    <text evidence="5">The sequence shown here is derived from an EMBL/GenBank/DDBJ whole genome shotgun (WGS) entry which is preliminary data.</text>
</comment>
<evidence type="ECO:0000256" key="1">
    <source>
        <dbReference type="ARBA" id="ARBA00023015"/>
    </source>
</evidence>
<dbReference type="Gene3D" id="1.10.10.60">
    <property type="entry name" value="Homeodomain-like"/>
    <property type="match status" value="2"/>
</dbReference>
<dbReference type="InterPro" id="IPR009057">
    <property type="entry name" value="Homeodomain-like_sf"/>
</dbReference>
<evidence type="ECO:0000256" key="2">
    <source>
        <dbReference type="ARBA" id="ARBA00023125"/>
    </source>
</evidence>
<keyword evidence="2" id="KW-0238">DNA-binding</keyword>
<dbReference type="PROSITE" id="PS01124">
    <property type="entry name" value="HTH_ARAC_FAMILY_2"/>
    <property type="match status" value="1"/>
</dbReference>
<gene>
    <name evidence="5" type="ORF">JF539_18215</name>
</gene>
<dbReference type="Pfam" id="PF12833">
    <property type="entry name" value="HTH_18"/>
    <property type="match status" value="1"/>
</dbReference>
<dbReference type="SUPFAM" id="SSF46689">
    <property type="entry name" value="Homeodomain-like"/>
    <property type="match status" value="2"/>
</dbReference>
<dbReference type="InterPro" id="IPR018060">
    <property type="entry name" value="HTH_AraC"/>
</dbReference>
<reference evidence="5" key="1">
    <citation type="submission" date="2020-12" db="EMBL/GenBank/DDBJ databases">
        <title>Oil enriched cultivation method for isolating marine PHA-producing bacteria.</title>
        <authorList>
            <person name="Zheng W."/>
            <person name="Yu S."/>
            <person name="Huang Y."/>
        </authorList>
    </citation>
    <scope>NUCLEOTIDE SEQUENCE</scope>
    <source>
        <strain evidence="5">SY-2-12</strain>
    </source>
</reference>
<dbReference type="InterPro" id="IPR050204">
    <property type="entry name" value="AraC_XylS_family_regulators"/>
</dbReference>
<dbReference type="EMBL" id="JAEKJZ010000004">
    <property type="protein sequence ID" value="MBN9672294.1"/>
    <property type="molecule type" value="Genomic_DNA"/>
</dbReference>
<sequence>MTFHPRMQSSVEGLTVVGDLRFRIFKGAVADLWQVECGPRAQGEYVSHAPRLVVVLDQTGPGGMEVLSSPNDGLASDRLANPLFYVPAGLRVWSRIEDLTSIRHLDLHFDIGTLSGLLGDDFSLPAVEEPRLMFSDPRLAALARLIAAECEVPSGLHTLYGDSLIGALFVALMRVEHKTGSPRGHLAPHQLRKAIGFIEDNCAANIRLEDLAALTGLSPAYFCHAFKQTTGMPPHRWQMRARVNRVKQLLEETDMSLSAAAASAGFSDQAHLTRVFRQFAGTTPHVWRKSRRS</sequence>
<evidence type="ECO:0000313" key="5">
    <source>
        <dbReference type="EMBL" id="MBN9672294.1"/>
    </source>
</evidence>
<dbReference type="GO" id="GO:0043565">
    <property type="term" value="F:sequence-specific DNA binding"/>
    <property type="evidence" value="ECO:0007669"/>
    <property type="project" value="InterPro"/>
</dbReference>
<organism evidence="5 6">
    <name type="scientific">Roseibium aggregatum</name>
    <dbReference type="NCBI Taxonomy" id="187304"/>
    <lineage>
        <taxon>Bacteria</taxon>
        <taxon>Pseudomonadati</taxon>
        <taxon>Pseudomonadota</taxon>
        <taxon>Alphaproteobacteria</taxon>
        <taxon>Hyphomicrobiales</taxon>
        <taxon>Stappiaceae</taxon>
        <taxon>Roseibium</taxon>
    </lineage>
</organism>
<dbReference type="GO" id="GO:0003700">
    <property type="term" value="F:DNA-binding transcription factor activity"/>
    <property type="evidence" value="ECO:0007669"/>
    <property type="project" value="InterPro"/>
</dbReference>
<evidence type="ECO:0000313" key="6">
    <source>
        <dbReference type="Proteomes" id="UP000664096"/>
    </source>
</evidence>